<sequence>MKHSKFISALLAGAMVFTSTSLPGYLQASAQGVDLDDGLVAAYSFDGETLADEKGGSDASAIVTGLNAYSGTPVYEDGKEGKALRLGDYGLKLNREDLGDNFTVSLWLNWDGSVVYNQSVLFLGYHNPEKWLAVGGTEHDGLTNSRFWANGNGYSWTSLGNADLSGGWHQLTLVGSANGVAAYLDGAMCGSGETNNGPLTGANQDLYVGVNNWDEEFTGLVDEVKVYDRTLSEAEIYRLYDSETSTETLLDQTGITATSSLSMVVGRTQSIEVSMHPVVAAAVPTVIYETSDDTVAQVSQDGVVTAVASGNAVITTTVTLGSVTKTAQTTVAVGGTLDDRLVASFDFENTLDNGVEGGTDAQALGYKLGSYTGEVVYEQGRDGQAVRLGDYGLKLNQQDVGGEYTVSFWVKNHSALAENQVLLLLGYHDPENWMALSGSQSNTSKLKFWGNGGGFSWTTVATTSVPADTWHQITITGTQGQATLYRDGVSLGTVQSNNPLSGSNADIYLGVNNWDTLFDGLVDEVRVYNIALSQEEVQEQALDEFQTMFQQSVEGTLEVAQLLGDNDSAQNVRYDLTLPQTAGGMDVTWTSSNPDVIATDGTVTSPETDTDVSLTAVFQNGLLRYEVRFDFTVTAFDRSQLDTLLEQARAVDTTLLTPESAQRLAQAVEAAEGVENTFAAVDQATQTLRFTLDHLYYRDEAVNPFAFIQEAEAQVELEAGETAQVFTLPDRVKDYVTVTYTSENEDVATYQDGVVTAAGAGKTIITATVTAKYDGFQMTYSTAVEVLGQTEPTPEPGDVDKTLLEKTIAYAETLDTTGVTDSAVAAFQKALAEAKTVMADTNATQEQVNAAWDNLLEGIWGLGLTQGDKTLLEQLITKADGMMAEADKYVETNWQQLVDALAAAKDVAADGDAMDEDIQPVAEALLNAILAQRFKADKSILEDLIGQAEGMDLSGYTAESVAAFRTALVNAQAVMADPTLSEDDQKTVDEAVAALTAAMNGLTAEGTPGPSDEPETTDTPEASQNPETTDQPQATEKPENVPQTGDSAQLMGYVAALATAVMALGAVTVVRRRRRN</sequence>
<keyword evidence="4" id="KW-1133">Transmembrane helix</keyword>
<dbReference type="InterPro" id="IPR006558">
    <property type="entry name" value="LamG-like"/>
</dbReference>
<proteinExistence type="predicted"/>
<protein>
    <submittedName>
        <fullName evidence="7">FIVAR domain-containing protein</fullName>
    </submittedName>
</protein>
<dbReference type="SMART" id="SM00635">
    <property type="entry name" value="BID_2"/>
    <property type="match status" value="2"/>
</dbReference>
<dbReference type="Pfam" id="PF13385">
    <property type="entry name" value="Laminin_G_3"/>
    <property type="match status" value="2"/>
</dbReference>
<reference evidence="7" key="2">
    <citation type="journal article" date="2021" name="PeerJ">
        <title>Extensive microbial diversity within the chicken gut microbiome revealed by metagenomics and culture.</title>
        <authorList>
            <person name="Gilroy R."/>
            <person name="Ravi A."/>
            <person name="Getino M."/>
            <person name="Pursley I."/>
            <person name="Horton D.L."/>
            <person name="Alikhan N.F."/>
            <person name="Baker D."/>
            <person name="Gharbi K."/>
            <person name="Hall N."/>
            <person name="Watson M."/>
            <person name="Adriaenssens E.M."/>
            <person name="Foster-Nyarko E."/>
            <person name="Jarju S."/>
            <person name="Secka A."/>
            <person name="Antonio M."/>
            <person name="Oren A."/>
            <person name="Chaudhuri R.R."/>
            <person name="La Ragione R."/>
            <person name="Hildebrand F."/>
            <person name="Pallen M.J."/>
        </authorList>
    </citation>
    <scope>NUCLEOTIDE SEQUENCE</scope>
    <source>
        <strain evidence="7">ChiGjej2B2-12916</strain>
    </source>
</reference>
<organism evidence="7 8">
    <name type="scientific">Candidatus Enterenecus faecium</name>
    <dbReference type="NCBI Taxonomy" id="2840780"/>
    <lineage>
        <taxon>Bacteria</taxon>
        <taxon>Bacillati</taxon>
        <taxon>Bacillota</taxon>
        <taxon>Clostridia</taxon>
        <taxon>Eubacteriales</taxon>
        <taxon>Candidatus Enterenecus</taxon>
    </lineage>
</organism>
<dbReference type="EMBL" id="DVFO01000024">
    <property type="protein sequence ID" value="HIQ60457.1"/>
    <property type="molecule type" value="Genomic_DNA"/>
</dbReference>
<dbReference type="NCBIfam" id="TIGR01167">
    <property type="entry name" value="LPXTG_anchor"/>
    <property type="match status" value="1"/>
</dbReference>
<evidence type="ECO:0000256" key="1">
    <source>
        <dbReference type="ARBA" id="ARBA00022729"/>
    </source>
</evidence>
<feature type="transmembrane region" description="Helical" evidence="4">
    <location>
        <begin position="1050"/>
        <end position="1070"/>
    </location>
</feature>
<dbReference type="InterPro" id="IPR013320">
    <property type="entry name" value="ConA-like_dom_sf"/>
</dbReference>
<feature type="compositionally biased region" description="Polar residues" evidence="3">
    <location>
        <begin position="1019"/>
        <end position="1034"/>
    </location>
</feature>
<dbReference type="Pfam" id="PF20578">
    <property type="entry name" value="aBig_2"/>
    <property type="match status" value="1"/>
</dbReference>
<evidence type="ECO:0000259" key="6">
    <source>
        <dbReference type="PROSITE" id="PS51762"/>
    </source>
</evidence>
<feature type="signal peptide" evidence="5">
    <location>
        <begin position="1"/>
        <end position="23"/>
    </location>
</feature>
<evidence type="ECO:0000313" key="8">
    <source>
        <dbReference type="Proteomes" id="UP000886879"/>
    </source>
</evidence>
<name>A0A9D1CGD8_9FIRM</name>
<dbReference type="PROSITE" id="PS51762">
    <property type="entry name" value="GH16_2"/>
    <property type="match status" value="1"/>
</dbReference>
<keyword evidence="4" id="KW-0472">Membrane</keyword>
<dbReference type="Pfam" id="PF07554">
    <property type="entry name" value="FIVAR"/>
    <property type="match status" value="3"/>
</dbReference>
<dbReference type="InterPro" id="IPR046780">
    <property type="entry name" value="aBig_2"/>
</dbReference>
<dbReference type="SMART" id="SM00560">
    <property type="entry name" value="LamGL"/>
    <property type="match status" value="2"/>
</dbReference>
<dbReference type="Proteomes" id="UP000886879">
    <property type="component" value="Unassembled WGS sequence"/>
</dbReference>
<dbReference type="Gene3D" id="1.20.1270.90">
    <property type="entry name" value="AF1782-like"/>
    <property type="match status" value="3"/>
</dbReference>
<evidence type="ECO:0000256" key="4">
    <source>
        <dbReference type="SAM" id="Phobius"/>
    </source>
</evidence>
<accession>A0A9D1CGD8</accession>
<dbReference type="Gene3D" id="2.60.120.200">
    <property type="match status" value="2"/>
</dbReference>
<evidence type="ECO:0000313" key="7">
    <source>
        <dbReference type="EMBL" id="HIQ60457.1"/>
    </source>
</evidence>
<dbReference type="AlphaFoldDB" id="A0A9D1CGD8"/>
<evidence type="ECO:0000256" key="5">
    <source>
        <dbReference type="SAM" id="SignalP"/>
    </source>
</evidence>
<dbReference type="InterPro" id="IPR000757">
    <property type="entry name" value="Beta-glucanase-like"/>
</dbReference>
<dbReference type="SUPFAM" id="SSF49899">
    <property type="entry name" value="Concanavalin A-like lectins/glucanases"/>
    <property type="match status" value="2"/>
</dbReference>
<keyword evidence="4" id="KW-0812">Transmembrane</keyword>
<feature type="domain" description="GH16" evidence="6">
    <location>
        <begin position="28"/>
        <end position="232"/>
    </location>
</feature>
<dbReference type="GO" id="GO:0004553">
    <property type="term" value="F:hydrolase activity, hydrolyzing O-glycosyl compounds"/>
    <property type="evidence" value="ECO:0007669"/>
    <property type="project" value="InterPro"/>
</dbReference>
<gene>
    <name evidence="7" type="ORF">IAD31_02525</name>
</gene>
<dbReference type="GO" id="GO:0005975">
    <property type="term" value="P:carbohydrate metabolic process"/>
    <property type="evidence" value="ECO:0007669"/>
    <property type="project" value="InterPro"/>
</dbReference>
<dbReference type="PANTHER" id="PTHR42535:SF2">
    <property type="entry name" value="CHROMOSOME UNDETERMINED SCAFFOLD_146, WHOLE GENOME SHOTGUN SEQUENCE"/>
    <property type="match status" value="1"/>
</dbReference>
<dbReference type="InterPro" id="IPR008964">
    <property type="entry name" value="Invasin/intimin_cell_adhesion"/>
</dbReference>
<comment type="caution">
    <text evidence="7">The sequence shown here is derived from an EMBL/GenBank/DDBJ whole genome shotgun (WGS) entry which is preliminary data.</text>
</comment>
<feature type="chain" id="PRO_5039041851" evidence="5">
    <location>
        <begin position="24"/>
        <end position="1076"/>
    </location>
</feature>
<feature type="region of interest" description="Disordered" evidence="3">
    <location>
        <begin position="1001"/>
        <end position="1045"/>
    </location>
</feature>
<keyword evidence="1 5" id="KW-0732">Signal</keyword>
<dbReference type="PANTHER" id="PTHR42535">
    <property type="entry name" value="OOKINETE PROTEIN, PUTATIVE-RELATED"/>
    <property type="match status" value="1"/>
</dbReference>
<reference evidence="7" key="1">
    <citation type="submission" date="2020-10" db="EMBL/GenBank/DDBJ databases">
        <authorList>
            <person name="Gilroy R."/>
        </authorList>
    </citation>
    <scope>NUCLEOTIDE SEQUENCE</scope>
    <source>
        <strain evidence="7">ChiGjej2B2-12916</strain>
    </source>
</reference>
<dbReference type="InterPro" id="IPR003343">
    <property type="entry name" value="Big_2"/>
</dbReference>
<dbReference type="SUPFAM" id="SSF49373">
    <property type="entry name" value="Invasin/intimin cell-adhesion fragments"/>
    <property type="match status" value="2"/>
</dbReference>
<dbReference type="Gene3D" id="2.60.40.1080">
    <property type="match status" value="2"/>
</dbReference>
<evidence type="ECO:0000256" key="2">
    <source>
        <dbReference type="ARBA" id="ARBA00023157"/>
    </source>
</evidence>
<evidence type="ECO:0000256" key="3">
    <source>
        <dbReference type="SAM" id="MobiDB-lite"/>
    </source>
</evidence>
<keyword evidence="2" id="KW-1015">Disulfide bond</keyword>